<dbReference type="FunFam" id="1.10.10.10:FF:000028">
    <property type="entry name" value="Fumarate/nitrate reduction transcriptional regulator Fnr"/>
    <property type="match status" value="1"/>
</dbReference>
<dbReference type="Pfam" id="PF00027">
    <property type="entry name" value="cNMP_binding"/>
    <property type="match status" value="1"/>
</dbReference>
<dbReference type="AlphaFoldDB" id="A0A916N8E3"/>
<dbReference type="Proteomes" id="UP000742786">
    <property type="component" value="Unassembled WGS sequence"/>
</dbReference>
<protein>
    <submittedName>
        <fullName evidence="5">Transcriptional regulatory protein btr</fullName>
    </submittedName>
</protein>
<dbReference type="CDD" id="cd00038">
    <property type="entry name" value="CAP_ED"/>
    <property type="match status" value="1"/>
</dbReference>
<dbReference type="InterPro" id="IPR050397">
    <property type="entry name" value="Env_Response_Regulators"/>
</dbReference>
<sequence>MTVVTVQDVKSTPRATLLLRDLDRGEGINLFDGTHCSTCQLRELCLPGGLTGRDIGRMDELVYGRKRVKRGQFLYQAGDPFHSLYAVRTGFFKSNLLMEDGRDLVTGFHMMGEVMGMDGIGTGTYASNVTALDDCEVCALPYTHLENLSRNMPSLQVHFHRILSSEIVRARSVILWLGSMCAEQRLAAFMLNLSQRFTARGYSPSEFYLRMTRVEIGSYLGMKHETVSRLFSRFQDDGLVSVRQRRIRILNQEGLKNILEQRVPSAPH</sequence>
<evidence type="ECO:0000313" key="6">
    <source>
        <dbReference type="Proteomes" id="UP000742786"/>
    </source>
</evidence>
<dbReference type="EMBL" id="CAJQUM010000001">
    <property type="protein sequence ID" value="CAG4883167.1"/>
    <property type="molecule type" value="Genomic_DNA"/>
</dbReference>
<dbReference type="SMART" id="SM00419">
    <property type="entry name" value="HTH_CRP"/>
    <property type="match status" value="1"/>
</dbReference>
<dbReference type="PANTHER" id="PTHR24567">
    <property type="entry name" value="CRP FAMILY TRANSCRIPTIONAL REGULATORY PROTEIN"/>
    <property type="match status" value="1"/>
</dbReference>
<dbReference type="PRINTS" id="PR00034">
    <property type="entry name" value="HTHCRP"/>
</dbReference>
<dbReference type="RefSeq" id="WP_220635162.1">
    <property type="nucleotide sequence ID" value="NZ_CAJQUM010000001.1"/>
</dbReference>
<dbReference type="Gene3D" id="2.60.120.10">
    <property type="entry name" value="Jelly Rolls"/>
    <property type="match status" value="1"/>
</dbReference>
<evidence type="ECO:0000256" key="3">
    <source>
        <dbReference type="ARBA" id="ARBA00023163"/>
    </source>
</evidence>
<dbReference type="InterPro" id="IPR012318">
    <property type="entry name" value="HTH_CRP"/>
</dbReference>
<evidence type="ECO:0000313" key="5">
    <source>
        <dbReference type="EMBL" id="CAG4883167.1"/>
    </source>
</evidence>
<evidence type="ECO:0000259" key="4">
    <source>
        <dbReference type="PROSITE" id="PS51063"/>
    </source>
</evidence>
<dbReference type="Gene3D" id="1.10.10.10">
    <property type="entry name" value="Winged helix-like DNA-binding domain superfamily/Winged helix DNA-binding domain"/>
    <property type="match status" value="1"/>
</dbReference>
<evidence type="ECO:0000256" key="2">
    <source>
        <dbReference type="ARBA" id="ARBA00023125"/>
    </source>
</evidence>
<keyword evidence="3" id="KW-0804">Transcription</keyword>
<dbReference type="CDD" id="cd00092">
    <property type="entry name" value="HTH_CRP"/>
    <property type="match status" value="1"/>
</dbReference>
<dbReference type="InterPro" id="IPR036390">
    <property type="entry name" value="WH_DNA-bd_sf"/>
</dbReference>
<feature type="domain" description="HTH crp-type" evidence="4">
    <location>
        <begin position="180"/>
        <end position="253"/>
    </location>
</feature>
<dbReference type="InterPro" id="IPR000595">
    <property type="entry name" value="cNMP-bd_dom"/>
</dbReference>
<dbReference type="InterPro" id="IPR014710">
    <property type="entry name" value="RmlC-like_jellyroll"/>
</dbReference>
<dbReference type="GO" id="GO:0005829">
    <property type="term" value="C:cytosol"/>
    <property type="evidence" value="ECO:0007669"/>
    <property type="project" value="TreeGrafter"/>
</dbReference>
<proteinExistence type="predicted"/>
<reference evidence="5" key="1">
    <citation type="submission" date="2021-04" db="EMBL/GenBank/DDBJ databases">
        <authorList>
            <person name="Hornung B."/>
        </authorList>
    </citation>
    <scope>NUCLEOTIDE SEQUENCE</scope>
    <source>
        <strain evidence="5">G5G6</strain>
    </source>
</reference>
<dbReference type="SUPFAM" id="SSF51206">
    <property type="entry name" value="cAMP-binding domain-like"/>
    <property type="match status" value="1"/>
</dbReference>
<dbReference type="GO" id="GO:0003700">
    <property type="term" value="F:DNA-binding transcription factor activity"/>
    <property type="evidence" value="ECO:0007669"/>
    <property type="project" value="TreeGrafter"/>
</dbReference>
<dbReference type="GO" id="GO:0003677">
    <property type="term" value="F:DNA binding"/>
    <property type="evidence" value="ECO:0007669"/>
    <property type="project" value="UniProtKB-KW"/>
</dbReference>
<dbReference type="SUPFAM" id="SSF46785">
    <property type="entry name" value="Winged helix' DNA-binding domain"/>
    <property type="match status" value="1"/>
</dbReference>
<name>A0A916N8E3_9PROT</name>
<keyword evidence="6" id="KW-1185">Reference proteome</keyword>
<keyword evidence="1" id="KW-0805">Transcription regulation</keyword>
<gene>
    <name evidence="5" type="primary">btr</name>
    <name evidence="5" type="ORF">GTOL_11049</name>
</gene>
<dbReference type="InterPro" id="IPR018490">
    <property type="entry name" value="cNMP-bd_dom_sf"/>
</dbReference>
<organism evidence="5 6">
    <name type="scientific">Georgfuchsia toluolica</name>
    <dbReference type="NCBI Taxonomy" id="424218"/>
    <lineage>
        <taxon>Bacteria</taxon>
        <taxon>Pseudomonadati</taxon>
        <taxon>Pseudomonadota</taxon>
        <taxon>Betaproteobacteria</taxon>
        <taxon>Nitrosomonadales</taxon>
        <taxon>Sterolibacteriaceae</taxon>
        <taxon>Georgfuchsia</taxon>
    </lineage>
</organism>
<dbReference type="PROSITE" id="PS51063">
    <property type="entry name" value="HTH_CRP_2"/>
    <property type="match status" value="1"/>
</dbReference>
<comment type="caution">
    <text evidence="5">The sequence shown here is derived from an EMBL/GenBank/DDBJ whole genome shotgun (WGS) entry which is preliminary data.</text>
</comment>
<dbReference type="PANTHER" id="PTHR24567:SF75">
    <property type="entry name" value="FUMARATE AND NITRATE REDUCTION REGULATORY PROTEIN"/>
    <property type="match status" value="1"/>
</dbReference>
<accession>A0A916N8E3</accession>
<dbReference type="Pfam" id="PF13545">
    <property type="entry name" value="HTH_Crp_2"/>
    <property type="match status" value="1"/>
</dbReference>
<evidence type="ECO:0000256" key="1">
    <source>
        <dbReference type="ARBA" id="ARBA00023015"/>
    </source>
</evidence>
<dbReference type="InterPro" id="IPR036388">
    <property type="entry name" value="WH-like_DNA-bd_sf"/>
</dbReference>
<keyword evidence="2" id="KW-0238">DNA-binding</keyword>
<dbReference type="SMART" id="SM00100">
    <property type="entry name" value="cNMP"/>
    <property type="match status" value="1"/>
</dbReference>